<organism evidence="2 3">
    <name type="scientific">Albugo candida</name>
    <dbReference type="NCBI Taxonomy" id="65357"/>
    <lineage>
        <taxon>Eukaryota</taxon>
        <taxon>Sar</taxon>
        <taxon>Stramenopiles</taxon>
        <taxon>Oomycota</taxon>
        <taxon>Peronosporomycetes</taxon>
        <taxon>Albuginales</taxon>
        <taxon>Albuginaceae</taxon>
        <taxon>Albugo</taxon>
    </lineage>
</organism>
<gene>
    <name evidence="2" type="ORF">BN9_134510</name>
</gene>
<name>A0A024FXL6_9STRA</name>
<evidence type="ECO:0000313" key="2">
    <source>
        <dbReference type="EMBL" id="CCI11771.1"/>
    </source>
</evidence>
<reference evidence="2 3" key="1">
    <citation type="submission" date="2012-05" db="EMBL/GenBank/DDBJ databases">
        <title>Recombination and specialization in a pathogen metapopulation.</title>
        <authorList>
            <person name="Gardiner A."/>
            <person name="Kemen E."/>
            <person name="Schultz-Larsen T."/>
            <person name="MacLean D."/>
            <person name="Van Oosterhout C."/>
            <person name="Jones J.D.G."/>
        </authorList>
    </citation>
    <scope>NUCLEOTIDE SEQUENCE [LARGE SCALE GENOMIC DNA]</scope>
    <source>
        <strain evidence="2 3">Ac Nc2</strain>
    </source>
</reference>
<proteinExistence type="predicted"/>
<dbReference type="InParanoid" id="A0A024FXL6"/>
<evidence type="ECO:0000256" key="1">
    <source>
        <dbReference type="SAM" id="MobiDB-lite"/>
    </source>
</evidence>
<dbReference type="Proteomes" id="UP000053237">
    <property type="component" value="Unassembled WGS sequence"/>
</dbReference>
<comment type="caution">
    <text evidence="2">The sequence shown here is derived from an EMBL/GenBank/DDBJ whole genome shotgun (WGS) entry which is preliminary data.</text>
</comment>
<feature type="region of interest" description="Disordered" evidence="1">
    <location>
        <begin position="24"/>
        <end position="46"/>
    </location>
</feature>
<evidence type="ECO:0000313" key="3">
    <source>
        <dbReference type="Proteomes" id="UP000053237"/>
    </source>
</evidence>
<accession>A0A024FXL6</accession>
<dbReference type="EMBL" id="CAIX01001991">
    <property type="protein sequence ID" value="CCI11771.1"/>
    <property type="molecule type" value="Genomic_DNA"/>
</dbReference>
<sequence>MHSPISSIEISSKKLSKCKSVLSNFQHRGSRVSSQRGDTGSEARPQGEKLMGQLIAMHQKVSGTDQKVMFIDSKIKAAILKKTLSATTVQVSRKEWTSRSIR</sequence>
<keyword evidence="3" id="KW-1185">Reference proteome</keyword>
<dbReference type="AlphaFoldDB" id="A0A024FXL6"/>
<protein>
    <submittedName>
        <fullName evidence="2">Uncharacterized protein</fullName>
    </submittedName>
</protein>
<feature type="compositionally biased region" description="Polar residues" evidence="1">
    <location>
        <begin position="24"/>
        <end position="38"/>
    </location>
</feature>